<dbReference type="EMBL" id="AHOR02000012">
    <property type="protein sequence ID" value="EMF83562.1"/>
    <property type="molecule type" value="Genomic_DNA"/>
</dbReference>
<organism evidence="1 2">
    <name type="scientific">Leptospira weilii serovar Topaz str. LT2116</name>
    <dbReference type="NCBI Taxonomy" id="1088540"/>
    <lineage>
        <taxon>Bacteria</taxon>
        <taxon>Pseudomonadati</taxon>
        <taxon>Spirochaetota</taxon>
        <taxon>Spirochaetia</taxon>
        <taxon>Leptospirales</taxon>
        <taxon>Leptospiraceae</taxon>
        <taxon>Leptospira</taxon>
    </lineage>
</organism>
<dbReference type="AlphaFoldDB" id="M3FTG1"/>
<name>M3FTG1_9LEPT</name>
<dbReference type="Proteomes" id="UP000011770">
    <property type="component" value="Unassembled WGS sequence"/>
</dbReference>
<protein>
    <submittedName>
        <fullName evidence="1">Uncharacterized protein</fullName>
    </submittedName>
</protein>
<sequence length="48" mass="5905">MGGRENKLYFALYHNLTHKLEGFWNEKDQKRTFFKCSDKNQTFYLQEV</sequence>
<accession>M3FTG1</accession>
<evidence type="ECO:0000313" key="2">
    <source>
        <dbReference type="Proteomes" id="UP000011770"/>
    </source>
</evidence>
<evidence type="ECO:0000313" key="1">
    <source>
        <dbReference type="EMBL" id="EMF83562.1"/>
    </source>
</evidence>
<gene>
    <name evidence="1" type="ORF">LEP1GSC188_1323</name>
</gene>
<reference evidence="1 2" key="1">
    <citation type="submission" date="2013-01" db="EMBL/GenBank/DDBJ databases">
        <authorList>
            <person name="Harkins D.M."/>
            <person name="Durkin A.S."/>
            <person name="Brinkac L.M."/>
            <person name="Haft D.H."/>
            <person name="Selengut J.D."/>
            <person name="Sanka R."/>
            <person name="DePew J."/>
            <person name="Purushe J."/>
            <person name="Tulsiani S.M."/>
            <person name="Graham G.C."/>
            <person name="Burns M.-A."/>
            <person name="Dohnt M.F."/>
            <person name="Smythe L.D."/>
            <person name="McKay D.B."/>
            <person name="Craig S.B."/>
            <person name="Vinetz J.M."/>
            <person name="Sutton G.G."/>
            <person name="Nierman W.C."/>
            <person name="Fouts D.E."/>
        </authorList>
    </citation>
    <scope>NUCLEOTIDE SEQUENCE [LARGE SCALE GENOMIC DNA]</scope>
    <source>
        <strain evidence="1 2">LT2116</strain>
    </source>
</reference>
<proteinExistence type="predicted"/>
<comment type="caution">
    <text evidence="1">The sequence shown here is derived from an EMBL/GenBank/DDBJ whole genome shotgun (WGS) entry which is preliminary data.</text>
</comment>